<dbReference type="InterPro" id="IPR036397">
    <property type="entry name" value="RNaseH_sf"/>
</dbReference>
<comment type="caution">
    <text evidence="4">The sequence shown here is derived from an EMBL/GenBank/DDBJ whole genome shotgun (WGS) entry which is preliminary data.</text>
</comment>
<dbReference type="InterPro" id="IPR026960">
    <property type="entry name" value="RVT-Znf"/>
</dbReference>
<evidence type="ECO:0008006" key="6">
    <source>
        <dbReference type="Google" id="ProtNLM"/>
    </source>
</evidence>
<organism evidence="4 5">
    <name type="scientific">Hibiscus sabdariffa</name>
    <name type="common">roselle</name>
    <dbReference type="NCBI Taxonomy" id="183260"/>
    <lineage>
        <taxon>Eukaryota</taxon>
        <taxon>Viridiplantae</taxon>
        <taxon>Streptophyta</taxon>
        <taxon>Embryophyta</taxon>
        <taxon>Tracheophyta</taxon>
        <taxon>Spermatophyta</taxon>
        <taxon>Magnoliopsida</taxon>
        <taxon>eudicotyledons</taxon>
        <taxon>Gunneridae</taxon>
        <taxon>Pentapetalae</taxon>
        <taxon>rosids</taxon>
        <taxon>malvids</taxon>
        <taxon>Malvales</taxon>
        <taxon>Malvaceae</taxon>
        <taxon>Malvoideae</taxon>
        <taxon>Hibiscus</taxon>
    </lineage>
</organism>
<dbReference type="CDD" id="cd06222">
    <property type="entry name" value="RNase_H_like"/>
    <property type="match status" value="1"/>
</dbReference>
<reference evidence="4 5" key="1">
    <citation type="journal article" date="2024" name="G3 (Bethesda)">
        <title>Genome assembly of Hibiscus sabdariffa L. provides insights into metabolisms of medicinal natural products.</title>
        <authorList>
            <person name="Kim T."/>
        </authorList>
    </citation>
    <scope>NUCLEOTIDE SEQUENCE [LARGE SCALE GENOMIC DNA]</scope>
    <source>
        <strain evidence="4">TK-2024</strain>
        <tissue evidence="4">Old leaves</tissue>
    </source>
</reference>
<evidence type="ECO:0000259" key="3">
    <source>
        <dbReference type="Pfam" id="PF13966"/>
    </source>
</evidence>
<dbReference type="InterPro" id="IPR002156">
    <property type="entry name" value="RNaseH_domain"/>
</dbReference>
<feature type="domain" description="Reverse transcriptase zinc-binding" evidence="3">
    <location>
        <begin position="400"/>
        <end position="486"/>
    </location>
</feature>
<feature type="compositionally biased region" description="Gly residues" evidence="1">
    <location>
        <begin position="20"/>
        <end position="29"/>
    </location>
</feature>
<name>A0ABR2P3W7_9ROSI</name>
<dbReference type="Gene3D" id="3.30.420.10">
    <property type="entry name" value="Ribonuclease H-like superfamily/Ribonuclease H"/>
    <property type="match status" value="1"/>
</dbReference>
<feature type="region of interest" description="Disordered" evidence="1">
    <location>
        <begin position="1"/>
        <end position="47"/>
    </location>
</feature>
<dbReference type="Pfam" id="PF13966">
    <property type="entry name" value="zf-RVT"/>
    <property type="match status" value="1"/>
</dbReference>
<dbReference type="InterPro" id="IPR044730">
    <property type="entry name" value="RNase_H-like_dom_plant"/>
</dbReference>
<gene>
    <name evidence="4" type="ORF">V6N11_057862</name>
</gene>
<accession>A0ABR2P3W7</accession>
<dbReference type="Pfam" id="PF13456">
    <property type="entry name" value="RVT_3"/>
    <property type="match status" value="1"/>
</dbReference>
<proteinExistence type="predicted"/>
<dbReference type="InterPro" id="IPR053151">
    <property type="entry name" value="RNase_H-like"/>
</dbReference>
<dbReference type="Proteomes" id="UP001396334">
    <property type="component" value="Unassembled WGS sequence"/>
</dbReference>
<dbReference type="InterPro" id="IPR012337">
    <property type="entry name" value="RNaseH-like_sf"/>
</dbReference>
<evidence type="ECO:0000259" key="2">
    <source>
        <dbReference type="Pfam" id="PF13456"/>
    </source>
</evidence>
<dbReference type="PANTHER" id="PTHR47723:SF13">
    <property type="entry name" value="PUTATIVE-RELATED"/>
    <property type="match status" value="1"/>
</dbReference>
<evidence type="ECO:0000256" key="1">
    <source>
        <dbReference type="SAM" id="MobiDB-lite"/>
    </source>
</evidence>
<dbReference type="SUPFAM" id="SSF53098">
    <property type="entry name" value="Ribonuclease H-like"/>
    <property type="match status" value="1"/>
</dbReference>
<feature type="compositionally biased region" description="Basic and acidic residues" evidence="1">
    <location>
        <begin position="175"/>
        <end position="192"/>
    </location>
</feature>
<dbReference type="PANTHER" id="PTHR47723">
    <property type="entry name" value="OS05G0353850 PROTEIN"/>
    <property type="match status" value="1"/>
</dbReference>
<protein>
    <recommendedName>
        <fullName evidence="6">RNase H type-1 domain-containing protein</fullName>
    </recommendedName>
</protein>
<feature type="region of interest" description="Disordered" evidence="1">
    <location>
        <begin position="161"/>
        <end position="236"/>
    </location>
</feature>
<evidence type="ECO:0000313" key="5">
    <source>
        <dbReference type="Proteomes" id="UP001396334"/>
    </source>
</evidence>
<evidence type="ECO:0000313" key="4">
    <source>
        <dbReference type="EMBL" id="KAK8983105.1"/>
    </source>
</evidence>
<feature type="compositionally biased region" description="Polar residues" evidence="1">
    <location>
        <begin position="222"/>
        <end position="231"/>
    </location>
</feature>
<sequence length="765" mass="83509">MASGKLNEYSNDYPSVEGFVGDGLEGAAGGRPPDTSTNGGGGNVLEKDVEMSDNIDTGKRTGYPEPTIVGETETDQSTMRLQGSGSQMPSFKEKLIGKSGAERVSETRKPDDLYGPWMQVTNRRRRNANVQGVGGRISGASRTKEIMGSRFQLLASDSMDGVEEIPEQQQVGDVRGSRNELREEGLASRDRGQGNQDNNGSVEVVRRRGPVESRISLGVVNETGTSSANKSASKEVNAGRVETGGVVNAVAALEKVTMAKSNLNSEKHRAVLVGNTDESHIPRLTKGRVLPNSMHGSTVKPGSQFQLGVKGGASTSMAVKKVAERGLSKDNKLAFSCTLLSSPRPTRVADMVMNDGLWDWDRIGSSLPRIALDRIASVPSPRAGLGGDFPVWRWEDKRVFTTRSAYAFLALDPGTHYPAVWTRIWKLIVPQRVRVFVWVTLHERLLTNAERVRRHFANSDLCGICGGAKEDLEHVLRSCAIAKGLWLRLIPSGARVSFFSLTFKEWFCKNLFDRTFVTTDDEWPHRFAIMCWLLWKRRCRLLLEEDVGVLDDVLVTGNCLLMQTKDAFTMLVGSNARNAVARTWCRPQPGWVKMNVDASVSITEQTAGVGGVIRDDTGSWRFGFARFVGRCNALLAELWAIHDGLLHTWELGYLRVELEADCLEAVRIVHCQSSEWGGSALVTSIRCLLEADWDVVVRHVSRDMNKVADSLAQRGRELGAGSSAFYLPPEGTTALVIQEQGASGAVPGMHARGALVISGAAIGIG</sequence>
<feature type="domain" description="RNase H type-1" evidence="2">
    <location>
        <begin position="595"/>
        <end position="714"/>
    </location>
</feature>
<dbReference type="EMBL" id="JBBPBN010000082">
    <property type="protein sequence ID" value="KAK8983105.1"/>
    <property type="molecule type" value="Genomic_DNA"/>
</dbReference>
<keyword evidence="5" id="KW-1185">Reference proteome</keyword>